<evidence type="ECO:0008006" key="5">
    <source>
        <dbReference type="Google" id="ProtNLM"/>
    </source>
</evidence>
<name>A0A6L4X311_9BIFI</name>
<sequence>MAGRASKRQATVRNAANSGDRRRLLVSLRNLIADQLDSGKVSPRDLAALTKRIVDITEQIEAIDMAEAEKENPVATALNVADEPLGDRIGADDHP</sequence>
<dbReference type="EMBL" id="WBSM01000001">
    <property type="protein sequence ID" value="KAB8289320.1"/>
    <property type="molecule type" value="Genomic_DNA"/>
</dbReference>
<dbReference type="EMBL" id="WHZX01000001">
    <property type="protein sequence ID" value="NEG71023.1"/>
    <property type="molecule type" value="Genomic_DNA"/>
</dbReference>
<reference evidence="2 3" key="1">
    <citation type="submission" date="2019-10" db="EMBL/GenBank/DDBJ databases">
        <title>Bifidobacterium from non-human primates.</title>
        <authorList>
            <person name="Modesto M."/>
        </authorList>
    </citation>
    <scope>NUCLEOTIDE SEQUENCE [LARGE SCALE GENOMIC DNA]</scope>
    <source>
        <strain evidence="2 3">TREM</strain>
    </source>
</reference>
<organism evidence="1 4">
    <name type="scientific">Bifidobacterium ramosum</name>
    <dbReference type="NCBI Taxonomy" id="1798158"/>
    <lineage>
        <taxon>Bacteria</taxon>
        <taxon>Bacillati</taxon>
        <taxon>Actinomycetota</taxon>
        <taxon>Actinomycetes</taxon>
        <taxon>Bifidobacteriales</taxon>
        <taxon>Bifidobacteriaceae</taxon>
        <taxon>Bifidobacterium</taxon>
    </lineage>
</organism>
<dbReference type="OrthoDB" id="5196675at2"/>
<evidence type="ECO:0000313" key="2">
    <source>
        <dbReference type="EMBL" id="NEG71023.1"/>
    </source>
</evidence>
<evidence type="ECO:0000313" key="1">
    <source>
        <dbReference type="EMBL" id="KAB8289320.1"/>
    </source>
</evidence>
<dbReference type="AlphaFoldDB" id="A0A6L4X311"/>
<gene>
    <name evidence="1" type="ORF">DSM100688_0400</name>
    <name evidence="2" type="ORF">GFD24_02030</name>
</gene>
<dbReference type="Proteomes" id="UP000482084">
    <property type="component" value="Unassembled WGS sequence"/>
</dbReference>
<reference evidence="1 4" key="2">
    <citation type="submission" date="2019-10" db="EMBL/GenBank/DDBJ databases">
        <title>Characterization of the phylogenetic diversity of two novel species belonging to the genus Bifidobacterium: Bifidobacterium cebidarum sp. nov. and Bifidobacterium leontopitheci sp. nov.</title>
        <authorList>
            <person name="Lugli G.A."/>
            <person name="Duranti S."/>
            <person name="Milani C."/>
            <person name="Turroni F."/>
            <person name="Ventura M."/>
        </authorList>
    </citation>
    <scope>NUCLEOTIDE SEQUENCE [LARGE SCALE GENOMIC DNA]</scope>
    <source>
        <strain evidence="1 4">DSM 100688</strain>
    </source>
</reference>
<proteinExistence type="predicted"/>
<evidence type="ECO:0000313" key="3">
    <source>
        <dbReference type="Proteomes" id="UP000469943"/>
    </source>
</evidence>
<accession>A0A6L4X311</accession>
<comment type="caution">
    <text evidence="1">The sequence shown here is derived from an EMBL/GenBank/DDBJ whole genome shotgun (WGS) entry which is preliminary data.</text>
</comment>
<dbReference type="RefSeq" id="WP_152357485.1">
    <property type="nucleotide sequence ID" value="NZ_WBSM01000001.1"/>
</dbReference>
<protein>
    <recommendedName>
        <fullName evidence="5">Terminase small subunit</fullName>
    </recommendedName>
</protein>
<keyword evidence="4" id="KW-1185">Reference proteome</keyword>
<evidence type="ECO:0000313" key="4">
    <source>
        <dbReference type="Proteomes" id="UP000482084"/>
    </source>
</evidence>
<dbReference type="Proteomes" id="UP000469943">
    <property type="component" value="Unassembled WGS sequence"/>
</dbReference>